<dbReference type="RefSeq" id="WP_177166081.1">
    <property type="nucleotide sequence ID" value="NZ_FOFX01000004.1"/>
</dbReference>
<protein>
    <submittedName>
        <fullName evidence="1">Uncharacterized protein</fullName>
    </submittedName>
</protein>
<organism evidence="1 2">
    <name type="scientific">Nitrosomonas ureae</name>
    <dbReference type="NCBI Taxonomy" id="44577"/>
    <lineage>
        <taxon>Bacteria</taxon>
        <taxon>Pseudomonadati</taxon>
        <taxon>Pseudomonadota</taxon>
        <taxon>Betaproteobacteria</taxon>
        <taxon>Nitrosomonadales</taxon>
        <taxon>Nitrosomonadaceae</taxon>
        <taxon>Nitrosomonas</taxon>
    </lineage>
</organism>
<dbReference type="AlphaFoldDB" id="A0A1H9AQ58"/>
<evidence type="ECO:0000313" key="1">
    <source>
        <dbReference type="EMBL" id="SEP78681.1"/>
    </source>
</evidence>
<reference evidence="2" key="1">
    <citation type="submission" date="2016-10" db="EMBL/GenBank/DDBJ databases">
        <authorList>
            <person name="Varghese N."/>
            <person name="Submissions S."/>
        </authorList>
    </citation>
    <scope>NUCLEOTIDE SEQUENCE [LARGE SCALE GENOMIC DNA]</scope>
    <source>
        <strain evidence="2">Nm9</strain>
    </source>
</reference>
<dbReference type="Proteomes" id="UP000181998">
    <property type="component" value="Unassembled WGS sequence"/>
</dbReference>
<gene>
    <name evidence="1" type="ORF">SAMN05421510_100489</name>
</gene>
<proteinExistence type="predicted"/>
<dbReference type="EMBL" id="FOFX01000004">
    <property type="protein sequence ID" value="SEP78681.1"/>
    <property type="molecule type" value="Genomic_DNA"/>
</dbReference>
<accession>A0A1H9AQ58</accession>
<evidence type="ECO:0000313" key="2">
    <source>
        <dbReference type="Proteomes" id="UP000181998"/>
    </source>
</evidence>
<name>A0A1H9AQ58_9PROT</name>
<sequence length="46" mass="5359">MPLVDMRDSRRTPDFHRLGLIVPDQHPLFRHIQFATINAGKNSRTC</sequence>